<evidence type="ECO:0000313" key="2">
    <source>
        <dbReference type="EMBL" id="ASW01428.1"/>
    </source>
</evidence>
<dbReference type="EMBL" id="CP022990">
    <property type="protein sequence ID" value="ASW01428.1"/>
    <property type="molecule type" value="Genomic_DNA"/>
</dbReference>
<name>A0A248VQV7_9BURK</name>
<gene>
    <name evidence="2" type="ORF">CJU94_24955</name>
</gene>
<sequence>MDLNMIPIGAASTLLGGVSRVISSGLSMLTGKSSASEASQSSFAAHLKSATSSKSTAVKSVHHHVPATGSTVSALAGASSLPTHATAGAGTTPGVATGSVINTSA</sequence>
<keyword evidence="3" id="KW-1185">Reference proteome</keyword>
<reference evidence="2 3" key="1">
    <citation type="submission" date="2017-08" db="EMBL/GenBank/DDBJ databases">
        <title>Identification and genetic characteristics of simultaneous BTEX- and naphthalene-degrading Paraburkholderia sp. BN5 isolated from petroleum-contaminated soil.</title>
        <authorList>
            <person name="Lee Y."/>
            <person name="Jeon C.O."/>
        </authorList>
    </citation>
    <scope>NUCLEOTIDE SEQUENCE [LARGE SCALE GENOMIC DNA]</scope>
    <source>
        <strain evidence="2 3">BN5</strain>
    </source>
</reference>
<evidence type="ECO:0000256" key="1">
    <source>
        <dbReference type="SAM" id="MobiDB-lite"/>
    </source>
</evidence>
<protein>
    <submittedName>
        <fullName evidence="2">Uncharacterized protein</fullName>
    </submittedName>
</protein>
<feature type="compositionally biased region" description="Low complexity" evidence="1">
    <location>
        <begin position="85"/>
        <end position="98"/>
    </location>
</feature>
<feature type="region of interest" description="Disordered" evidence="1">
    <location>
        <begin position="84"/>
        <end position="105"/>
    </location>
</feature>
<organism evidence="2 3">
    <name type="scientific">Paraburkholderia aromaticivorans</name>
    <dbReference type="NCBI Taxonomy" id="2026199"/>
    <lineage>
        <taxon>Bacteria</taxon>
        <taxon>Pseudomonadati</taxon>
        <taxon>Pseudomonadota</taxon>
        <taxon>Betaproteobacteria</taxon>
        <taxon>Burkholderiales</taxon>
        <taxon>Burkholderiaceae</taxon>
        <taxon>Paraburkholderia</taxon>
    </lineage>
</organism>
<evidence type="ECO:0000313" key="3">
    <source>
        <dbReference type="Proteomes" id="UP000215158"/>
    </source>
</evidence>
<proteinExistence type="predicted"/>
<dbReference type="KEGG" id="parb:CJU94_24955"/>
<accession>A0A248VQV7</accession>
<dbReference type="Proteomes" id="UP000215158">
    <property type="component" value="Chromosome 2"/>
</dbReference>
<dbReference type="AlphaFoldDB" id="A0A248VQV7"/>